<evidence type="ECO:0000313" key="4">
    <source>
        <dbReference type="Proteomes" id="UP000285232"/>
    </source>
</evidence>
<dbReference type="AlphaFoldDB" id="A0A419RSZ2"/>
<feature type="domain" description="Methyltransferase" evidence="2">
    <location>
        <begin position="45"/>
        <end position="127"/>
    </location>
</feature>
<keyword evidence="1 3" id="KW-0808">Transferase</keyword>
<organism evidence="3 4">
    <name type="scientific">Aurantiacibacter aquimixticola</name>
    <dbReference type="NCBI Taxonomy" id="1958945"/>
    <lineage>
        <taxon>Bacteria</taxon>
        <taxon>Pseudomonadati</taxon>
        <taxon>Pseudomonadota</taxon>
        <taxon>Alphaproteobacteria</taxon>
        <taxon>Sphingomonadales</taxon>
        <taxon>Erythrobacteraceae</taxon>
        <taxon>Aurantiacibacter</taxon>
    </lineage>
</organism>
<comment type="caution">
    <text evidence="3">The sequence shown here is derived from an EMBL/GenBank/DDBJ whole genome shotgun (WGS) entry which is preliminary data.</text>
</comment>
<dbReference type="Gene3D" id="3.40.50.150">
    <property type="entry name" value="Vaccinia Virus protein VP39"/>
    <property type="match status" value="1"/>
</dbReference>
<protein>
    <submittedName>
        <fullName evidence="3">Methyltransferase domain-containing protein</fullName>
    </submittedName>
</protein>
<keyword evidence="3" id="KW-0489">Methyltransferase</keyword>
<evidence type="ECO:0000256" key="1">
    <source>
        <dbReference type="ARBA" id="ARBA00022679"/>
    </source>
</evidence>
<dbReference type="PANTHER" id="PTHR43861">
    <property type="entry name" value="TRANS-ACONITATE 2-METHYLTRANSFERASE-RELATED"/>
    <property type="match status" value="1"/>
</dbReference>
<dbReference type="Pfam" id="PF13649">
    <property type="entry name" value="Methyltransf_25"/>
    <property type="match status" value="1"/>
</dbReference>
<gene>
    <name evidence="3" type="ORF">D6201_05355</name>
</gene>
<evidence type="ECO:0000313" key="3">
    <source>
        <dbReference type="EMBL" id="RJY08864.1"/>
    </source>
</evidence>
<sequence length="272" mass="29564">MTDTSEWQGRAGESWAAEYRRTDRSFTQLTERLLSEVRPLAFANVLDIGCGAGELALAIARSHPAAQVTGVDISPDLIATARDRSANLANLVFERADAANHEASLPPDLLISRHGVMFFDDPTHAFTHLASEAHPHAALLFSCFRARDENPLFTEVGRLLPEPPEDSDPRAPGPFAFAERGYVSGMLAQSGWGDVRLEPFDFPMIVGTGENAVEDAVCYFTRIGPAAKAAAQMDAAAHARFRDRALNLAERYCYDGIVALPAAAWIVSARKI</sequence>
<dbReference type="EMBL" id="RAHX01000001">
    <property type="protein sequence ID" value="RJY08864.1"/>
    <property type="molecule type" value="Genomic_DNA"/>
</dbReference>
<dbReference type="GO" id="GO:0008168">
    <property type="term" value="F:methyltransferase activity"/>
    <property type="evidence" value="ECO:0007669"/>
    <property type="project" value="UniProtKB-KW"/>
</dbReference>
<name>A0A419RSZ2_9SPHN</name>
<dbReference type="GO" id="GO:0032259">
    <property type="term" value="P:methylation"/>
    <property type="evidence" value="ECO:0007669"/>
    <property type="project" value="UniProtKB-KW"/>
</dbReference>
<dbReference type="InterPro" id="IPR041698">
    <property type="entry name" value="Methyltransf_25"/>
</dbReference>
<keyword evidence="4" id="KW-1185">Reference proteome</keyword>
<reference evidence="3 4" key="1">
    <citation type="journal article" date="2017" name="Int. J. Syst. Evol. Microbiol.">
        <title>Erythrobacter aquimixticola sp. nov., isolated from the junction between the ocean and a freshwater spring.</title>
        <authorList>
            <person name="Park S."/>
            <person name="Jung Y.T."/>
            <person name="Choi S.J."/>
            <person name="Yoon J.H."/>
        </authorList>
    </citation>
    <scope>NUCLEOTIDE SEQUENCE [LARGE SCALE GENOMIC DNA]</scope>
    <source>
        <strain evidence="3 4">JSSK-14</strain>
    </source>
</reference>
<accession>A0A419RSZ2</accession>
<dbReference type="CDD" id="cd02440">
    <property type="entry name" value="AdoMet_MTases"/>
    <property type="match status" value="1"/>
</dbReference>
<evidence type="ECO:0000259" key="2">
    <source>
        <dbReference type="Pfam" id="PF13649"/>
    </source>
</evidence>
<dbReference type="Proteomes" id="UP000285232">
    <property type="component" value="Unassembled WGS sequence"/>
</dbReference>
<dbReference type="RefSeq" id="WP_120047877.1">
    <property type="nucleotide sequence ID" value="NZ_RAHX01000001.1"/>
</dbReference>
<dbReference type="SUPFAM" id="SSF53335">
    <property type="entry name" value="S-adenosyl-L-methionine-dependent methyltransferases"/>
    <property type="match status" value="1"/>
</dbReference>
<dbReference type="OrthoDB" id="9777638at2"/>
<proteinExistence type="predicted"/>
<dbReference type="InterPro" id="IPR029063">
    <property type="entry name" value="SAM-dependent_MTases_sf"/>
</dbReference>